<gene>
    <name evidence="3" type="primary">Mcm3ap</name>
    <name evidence="3" type="ORF">AWC38_SpisGene20161</name>
</gene>
<dbReference type="Gene3D" id="3.30.70.330">
    <property type="match status" value="1"/>
</dbReference>
<reference evidence="4" key="1">
    <citation type="journal article" date="2017" name="bioRxiv">
        <title>Comparative analysis of the genomes of Stylophora pistillata and Acropora digitifera provides evidence for extensive differences between species of corals.</title>
        <authorList>
            <person name="Voolstra C.R."/>
            <person name="Li Y."/>
            <person name="Liew Y.J."/>
            <person name="Baumgarten S."/>
            <person name="Zoccola D."/>
            <person name="Flot J.-F."/>
            <person name="Tambutte S."/>
            <person name="Allemand D."/>
            <person name="Aranda M."/>
        </authorList>
    </citation>
    <scope>NUCLEOTIDE SEQUENCE [LARGE SCALE GENOMIC DNA]</scope>
</reference>
<proteinExistence type="predicted"/>
<dbReference type="PANTHER" id="PTHR12436">
    <property type="entry name" value="80 KDA MCM3-ASSOCIATED PROTEIN"/>
    <property type="match status" value="1"/>
</dbReference>
<evidence type="ECO:0000313" key="3">
    <source>
        <dbReference type="EMBL" id="PFX15613.1"/>
    </source>
</evidence>
<organism evidence="3 4">
    <name type="scientific">Stylophora pistillata</name>
    <name type="common">Smooth cauliflower coral</name>
    <dbReference type="NCBI Taxonomy" id="50429"/>
    <lineage>
        <taxon>Eukaryota</taxon>
        <taxon>Metazoa</taxon>
        <taxon>Cnidaria</taxon>
        <taxon>Anthozoa</taxon>
        <taxon>Hexacorallia</taxon>
        <taxon>Scleractinia</taxon>
        <taxon>Astrocoeniina</taxon>
        <taxon>Pocilloporidae</taxon>
        <taxon>Stylophora</taxon>
    </lineage>
</organism>
<feature type="compositionally biased region" description="Basic and acidic residues" evidence="1">
    <location>
        <begin position="83"/>
        <end position="92"/>
    </location>
</feature>
<dbReference type="GO" id="GO:0003676">
    <property type="term" value="F:nucleic acid binding"/>
    <property type="evidence" value="ECO:0007669"/>
    <property type="project" value="InterPro"/>
</dbReference>
<dbReference type="InterPro" id="IPR035979">
    <property type="entry name" value="RBD_domain_sf"/>
</dbReference>
<dbReference type="Proteomes" id="UP000225706">
    <property type="component" value="Unassembled WGS sequence"/>
</dbReference>
<protein>
    <submittedName>
        <fullName evidence="3">Germinal-center associated nuclear protein</fullName>
    </submittedName>
</protein>
<feature type="region of interest" description="Disordered" evidence="1">
    <location>
        <begin position="454"/>
        <end position="475"/>
    </location>
</feature>
<evidence type="ECO:0000256" key="1">
    <source>
        <dbReference type="SAM" id="MobiDB-lite"/>
    </source>
</evidence>
<dbReference type="GO" id="GO:0006406">
    <property type="term" value="P:mRNA export from nucleus"/>
    <property type="evidence" value="ECO:0007669"/>
    <property type="project" value="TreeGrafter"/>
</dbReference>
<dbReference type="Pfam" id="PF03399">
    <property type="entry name" value="SAC3_GANP"/>
    <property type="match status" value="1"/>
</dbReference>
<evidence type="ECO:0000259" key="2">
    <source>
        <dbReference type="Pfam" id="PF03399"/>
    </source>
</evidence>
<sequence length="801" mass="88736">MLSQIREMKKKEAVRRLSQGSGAAGYPHDHGSALSSQAPRQPPQWRKRPEQQKTKKQHPGAAGQRPARRSYVSPLDRNPVTKSDSEAKQIKHTETVKFGFGATPGSFATTASQSTIDKPEISAASSAKPFFSAGFPTSASCFQQNAAEAITSITSTTGSGLATGFGISQTNANAFAASPSSSGDVCAVGTLPAPSFFAQSQTSNPFFSSGFQMNSSLTLDSSTSNASLGVLSNPVSAVKGQSSGNLSFCGFRNVVPSPFTKVSSSNVFGAKTESETVKSSVSTSLTFGKSATPSLQVKSTADSKPLFAGTSQSTSNTFGVAKTVKPQTRIFGHSLTAVKGQQLAKENKEQVAEDKLQNVDISNLTTLVIKGIPESYNKNAVLKRFYSPFGEVSKVRCNIVKRSATVTFKTHEWNHDKLLNVEESAELAKKRGRILRSGLLPVIIFWKLQRSRRRTTSESEQQTPQSPDVYMSPDKRYSSSEKIKKILTQTAPSEKQTQQRIKTLEVLRDIEEYLKSIPESESAGEKLQVLEEIDRKLRVVFKRSSDISSAKAVVGTCKDMCPEKERYMREHQRRLRVFEAVSGTGSFDENPQVDHTCAVKEYDRSAADKEEPLPHELRPVPVLRMTMDYLATNIMNLCEGREGEWFDFLWNRTRGIRKDITQQHLCDPDCVDLVEKTARFHIFCAHFLCEADMNSFDAKINTENLTKCLQTLKQFYGDLLIDKGVTCPQEAEFRAYDILLNLNEGDILGKVMTFRSEVQQSPEVRFAMAVYHALNNNNFVRFFRLLRFISECLLRVFSMAI</sequence>
<feature type="region of interest" description="Disordered" evidence="1">
    <location>
        <begin position="1"/>
        <end position="92"/>
    </location>
</feature>
<dbReference type="GO" id="GO:0070390">
    <property type="term" value="C:transcription export complex 2"/>
    <property type="evidence" value="ECO:0007669"/>
    <property type="project" value="TreeGrafter"/>
</dbReference>
<evidence type="ECO:0000313" key="4">
    <source>
        <dbReference type="Proteomes" id="UP000225706"/>
    </source>
</evidence>
<dbReference type="Gene3D" id="1.25.40.990">
    <property type="match status" value="1"/>
</dbReference>
<dbReference type="AlphaFoldDB" id="A0A2B4RFK8"/>
<accession>A0A2B4RFK8</accession>
<dbReference type="STRING" id="50429.A0A2B4RFK8"/>
<feature type="compositionally biased region" description="Basic and acidic residues" evidence="1">
    <location>
        <begin position="1"/>
        <end position="15"/>
    </location>
</feature>
<dbReference type="PANTHER" id="PTHR12436:SF3">
    <property type="entry name" value="GERMINAL-CENTER ASSOCIATED NUCLEAR PROTEIN"/>
    <property type="match status" value="1"/>
</dbReference>
<dbReference type="GO" id="GO:0005737">
    <property type="term" value="C:cytoplasm"/>
    <property type="evidence" value="ECO:0007669"/>
    <property type="project" value="TreeGrafter"/>
</dbReference>
<dbReference type="EMBL" id="LSMT01000630">
    <property type="protein sequence ID" value="PFX15613.1"/>
    <property type="molecule type" value="Genomic_DNA"/>
</dbReference>
<feature type="domain" description="SAC3/GANP/THP3 conserved" evidence="2">
    <location>
        <begin position="560"/>
        <end position="795"/>
    </location>
</feature>
<dbReference type="SUPFAM" id="SSF54928">
    <property type="entry name" value="RNA-binding domain, RBD"/>
    <property type="match status" value="1"/>
</dbReference>
<dbReference type="InterPro" id="IPR045107">
    <property type="entry name" value="SAC3/GANP/THP3"/>
</dbReference>
<dbReference type="InterPro" id="IPR005062">
    <property type="entry name" value="SAC3/GANP/THP3_conserved"/>
</dbReference>
<dbReference type="InterPro" id="IPR012677">
    <property type="entry name" value="Nucleotide-bd_a/b_plait_sf"/>
</dbReference>
<comment type="caution">
    <text evidence="3">The sequence shown here is derived from an EMBL/GenBank/DDBJ whole genome shotgun (WGS) entry which is preliminary data.</text>
</comment>
<dbReference type="OrthoDB" id="21502at2759"/>
<keyword evidence="4" id="KW-1185">Reference proteome</keyword>
<name>A0A2B4RFK8_STYPI</name>